<proteinExistence type="predicted"/>
<protein>
    <submittedName>
        <fullName evidence="1">Uncharacterized protein</fullName>
    </submittedName>
</protein>
<dbReference type="AlphaFoldDB" id="A0A3R9PHU3"/>
<accession>A0A3R9PHU3</accession>
<organism evidence="1 2">
    <name type="scientific">Candidatus Methanodesulfokora washburnensis</name>
    <dbReference type="NCBI Taxonomy" id="2478471"/>
    <lineage>
        <taxon>Archaea</taxon>
        <taxon>Thermoproteota</taxon>
        <taxon>Candidatus Korarchaeia</taxon>
        <taxon>Candidatus Korarchaeia incertae sedis</taxon>
        <taxon>Candidatus Methanodesulfokora</taxon>
    </lineage>
</organism>
<keyword evidence="2" id="KW-1185">Reference proteome</keyword>
<reference evidence="1 2" key="1">
    <citation type="submission" date="2018-10" db="EMBL/GenBank/DDBJ databases">
        <title>Co-occurring genomic capacity for anaerobic methane metabolism and dissimilatory sulfite reduction discovered in the Korarchaeota.</title>
        <authorList>
            <person name="Mckay L.J."/>
            <person name="Dlakic M."/>
            <person name="Fields M.W."/>
            <person name="Delmont T.O."/>
            <person name="Eren A.M."/>
            <person name="Jay Z.J."/>
            <person name="Klingelsmith K.B."/>
            <person name="Rusch D.B."/>
            <person name="Inskeep W.P."/>
        </authorList>
    </citation>
    <scope>NUCLEOTIDE SEQUENCE [LARGE SCALE GENOMIC DNA]</scope>
    <source>
        <strain evidence="1 2">MDKW</strain>
    </source>
</reference>
<sequence length="207" mass="23595">RELIGETLRSARSYLNLGKGNPSEIPPVDCISEAKIDLSGINGPTKLFNKKEIPVFTVIRAKPRNRKDVETMVIELQDFFYRPERSRKMGFRISSADKSQDAITRGRLAWFLGLPRTQRGTGYLDAEAREIKKRRASPVHLAVHENEALFTLFLSGDWPTEIRWKGIGRPVPLRIDLSKVKEAYLTSISSLEGYLDRTGYEMEVIFP</sequence>
<gene>
    <name evidence="1" type="ORF">D6D85_09145</name>
</gene>
<name>A0A3R9PHU3_9CREN</name>
<dbReference type="Proteomes" id="UP000277582">
    <property type="component" value="Unassembled WGS sequence"/>
</dbReference>
<evidence type="ECO:0000313" key="2">
    <source>
        <dbReference type="Proteomes" id="UP000277582"/>
    </source>
</evidence>
<evidence type="ECO:0000313" key="1">
    <source>
        <dbReference type="EMBL" id="RSN73937.1"/>
    </source>
</evidence>
<feature type="non-terminal residue" evidence="1">
    <location>
        <position position="1"/>
    </location>
</feature>
<comment type="caution">
    <text evidence="1">The sequence shown here is derived from an EMBL/GenBank/DDBJ whole genome shotgun (WGS) entry which is preliminary data.</text>
</comment>
<dbReference type="EMBL" id="RCOS01000105">
    <property type="protein sequence ID" value="RSN73937.1"/>
    <property type="molecule type" value="Genomic_DNA"/>
</dbReference>